<evidence type="ECO:0000313" key="1">
    <source>
        <dbReference type="EMBL" id="KAK3050786.1"/>
    </source>
</evidence>
<evidence type="ECO:0000313" key="2">
    <source>
        <dbReference type="Proteomes" id="UP001186974"/>
    </source>
</evidence>
<protein>
    <submittedName>
        <fullName evidence="1">Uncharacterized protein</fullName>
    </submittedName>
</protein>
<keyword evidence="2" id="KW-1185">Reference proteome</keyword>
<organism evidence="1 2">
    <name type="scientific">Coniosporium uncinatum</name>
    <dbReference type="NCBI Taxonomy" id="93489"/>
    <lineage>
        <taxon>Eukaryota</taxon>
        <taxon>Fungi</taxon>
        <taxon>Dikarya</taxon>
        <taxon>Ascomycota</taxon>
        <taxon>Pezizomycotina</taxon>
        <taxon>Dothideomycetes</taxon>
        <taxon>Dothideomycetes incertae sedis</taxon>
        <taxon>Coniosporium</taxon>
    </lineage>
</organism>
<comment type="caution">
    <text evidence="1">The sequence shown here is derived from an EMBL/GenBank/DDBJ whole genome shotgun (WGS) entry which is preliminary data.</text>
</comment>
<feature type="non-terminal residue" evidence="1">
    <location>
        <position position="1"/>
    </location>
</feature>
<name>A0ACC3CXE4_9PEZI</name>
<gene>
    <name evidence="1" type="ORF">LTS18_012534</name>
</gene>
<proteinExistence type="predicted"/>
<accession>A0ACC3CXE4</accession>
<reference evidence="1" key="1">
    <citation type="submission" date="2024-09" db="EMBL/GenBank/DDBJ databases">
        <title>Black Yeasts Isolated from many extreme environments.</title>
        <authorList>
            <person name="Coleine C."/>
            <person name="Stajich J.E."/>
            <person name="Selbmann L."/>
        </authorList>
    </citation>
    <scope>NUCLEOTIDE SEQUENCE</scope>
    <source>
        <strain evidence="1">CCFEE 5737</strain>
    </source>
</reference>
<dbReference type="Proteomes" id="UP001186974">
    <property type="component" value="Unassembled WGS sequence"/>
</dbReference>
<feature type="non-terminal residue" evidence="1">
    <location>
        <position position="220"/>
    </location>
</feature>
<dbReference type="EMBL" id="JAWDJW010010096">
    <property type="protein sequence ID" value="KAK3050786.1"/>
    <property type="molecule type" value="Genomic_DNA"/>
</dbReference>
<sequence>SIAVIVHAFHEPHLGLNSERGLSLAARGNLPLWQRITNQDLYHVRDYQREVVKFSSQSAKLRHIEITYDSYDDKYLANSAINWTLASFWDSCWGLETAHVRLEFQSHPVATPHVRAIALNNFARLEDLMCSKAGTITTVQKSLKKAEEIDNLVEVVRRMDEWDWTPGKECEIEWFWDGKPDLRILINELRSCDFQGDVAKYRTAHSQMKRCFGRMLRCYT</sequence>